<accession>S8AUK5</accession>
<evidence type="ECO:0000256" key="13">
    <source>
        <dbReference type="ARBA" id="ARBA00023180"/>
    </source>
</evidence>
<dbReference type="EC" id="3.4.23.20" evidence="6"/>
<gene>
    <name evidence="24" type="ORF">PDE_04768</name>
</gene>
<dbReference type="InterPro" id="IPR001461">
    <property type="entry name" value="Aspartic_peptidase_A1"/>
</dbReference>
<dbReference type="Pfam" id="PF00026">
    <property type="entry name" value="Asp"/>
    <property type="match status" value="1"/>
</dbReference>
<evidence type="ECO:0000256" key="21">
    <source>
        <dbReference type="RuleBase" id="RU000454"/>
    </source>
</evidence>
<dbReference type="GO" id="GO:0005775">
    <property type="term" value="C:vacuolar lumen"/>
    <property type="evidence" value="ECO:0007669"/>
    <property type="project" value="UniProtKB-SubCell"/>
</dbReference>
<dbReference type="PRINTS" id="PR00792">
    <property type="entry name" value="PEPSIN"/>
</dbReference>
<keyword evidence="9 22" id="KW-0732">Signal</keyword>
<feature type="disulfide bond" evidence="20">
    <location>
        <begin position="113"/>
        <end position="118"/>
    </location>
</feature>
<comment type="subunit">
    <text evidence="5">Monomer.</text>
</comment>
<dbReference type="InterPro" id="IPR033121">
    <property type="entry name" value="PEPTIDASE_A1"/>
</dbReference>
<keyword evidence="8 21" id="KW-0645">Protease</keyword>
<evidence type="ECO:0000256" key="3">
    <source>
        <dbReference type="ARBA" id="ARBA00004410"/>
    </source>
</evidence>
<dbReference type="STRING" id="933388.S8AUK5"/>
<dbReference type="FunFam" id="2.40.70.10:FF:000036">
    <property type="entry name" value="Vacuolar aspartic protease"/>
    <property type="match status" value="1"/>
</dbReference>
<sequence length="397" mass="43239">MKSFTLLTASALLGAAYAEVHKLKLNKVPLDEQLNAANIDRHVQSLGQKYMGYRPTSSYQDSSIKPEGGHNVLVDNFLNAQYFSEISLGTPPQTFKVVLDTGSSNLWVPSSQCTSIACFLHSKYDSSSSSTYKKNGTEFAIRYGSGSLSGFVSQDTLKIGDLEIKHQDFAEATQEPGLAFAFGRFDGILGLGFDTISVNKMVPPFYNALDQGLLDEPVFAFYLGDTNKEGDDSVATFGGVDKSHYTGEMINIPLRRKAYWEVDFDAITLGHNTAELEDTGVILDTGTSLIALPSTMAELLNKEIGAKKGFTGQYTVECDKRDSLPDLTFTLAGHNFTIGPYDYILEVQGSCISSFMGMDFPEPVGPLAILGDAFLRRWYSVYDHGKGSVGLAKAKSS</sequence>
<keyword evidence="7" id="KW-0926">Vacuole</keyword>
<evidence type="ECO:0000259" key="23">
    <source>
        <dbReference type="PROSITE" id="PS51767"/>
    </source>
</evidence>
<evidence type="ECO:0000256" key="8">
    <source>
        <dbReference type="ARBA" id="ARBA00022670"/>
    </source>
</evidence>
<evidence type="ECO:0000313" key="24">
    <source>
        <dbReference type="EMBL" id="EPS29818.1"/>
    </source>
</evidence>
<protein>
    <recommendedName>
        <fullName evidence="18">Aspartic endopeptidase PEP2</fullName>
        <ecNumber evidence="6">3.4.23.20</ecNumber>
        <ecNumber evidence="16">3.4.23.25</ecNumber>
    </recommendedName>
    <alternativeName>
        <fullName evidence="17">Aspartic protease PEP2</fullName>
    </alternativeName>
</protein>
<feature type="disulfide bond" evidence="20">
    <location>
        <begin position="318"/>
        <end position="351"/>
    </location>
</feature>
<comment type="function">
    <text evidence="2">Secreted aspartic endopeptidase that allows assimilation of proteinaceous substrates. The scissile peptide bond is attacked by a nucleophilic water molecule activated by two aspartic residues in the active site. Shows a broad primary substrate specificity. Favors hydrophobic residues at the P1 and P1' positions, but can also activate trypsinogen and hydrolyze the B chain of insulin between positions 'Gly-20' and 'Glu-21'.</text>
</comment>
<evidence type="ECO:0000256" key="4">
    <source>
        <dbReference type="ARBA" id="ARBA00007447"/>
    </source>
</evidence>
<evidence type="ECO:0000256" key="15">
    <source>
        <dbReference type="ARBA" id="ARBA00055395"/>
    </source>
</evidence>
<evidence type="ECO:0000256" key="5">
    <source>
        <dbReference type="ARBA" id="ARBA00011245"/>
    </source>
</evidence>
<evidence type="ECO:0000256" key="17">
    <source>
        <dbReference type="ARBA" id="ARBA00079414"/>
    </source>
</evidence>
<dbReference type="PhylomeDB" id="S8AUK5"/>
<dbReference type="PROSITE" id="PS00141">
    <property type="entry name" value="ASP_PROTEASE"/>
    <property type="match status" value="2"/>
</dbReference>
<comment type="similarity">
    <text evidence="4 21">Belongs to the peptidase A1 family.</text>
</comment>
<dbReference type="FunFam" id="2.40.70.10:FF:000002">
    <property type="entry name" value="Vacuolar aspartic proteinase"/>
    <property type="match status" value="1"/>
</dbReference>
<keyword evidence="11 21" id="KW-0378">Hydrolase</keyword>
<evidence type="ECO:0000256" key="12">
    <source>
        <dbReference type="ARBA" id="ARBA00023157"/>
    </source>
</evidence>
<dbReference type="EMBL" id="KB644412">
    <property type="protein sequence ID" value="EPS29818.1"/>
    <property type="molecule type" value="Genomic_DNA"/>
</dbReference>
<evidence type="ECO:0000256" key="9">
    <source>
        <dbReference type="ARBA" id="ARBA00022729"/>
    </source>
</evidence>
<dbReference type="SUPFAM" id="SSF50630">
    <property type="entry name" value="Acid proteases"/>
    <property type="match status" value="1"/>
</dbReference>
<feature type="chain" id="PRO_5004560818" description="Aspartic endopeptidase PEP2" evidence="22">
    <location>
        <begin position="19"/>
        <end position="397"/>
    </location>
</feature>
<evidence type="ECO:0000313" key="25">
    <source>
        <dbReference type="Proteomes" id="UP000019376"/>
    </source>
</evidence>
<evidence type="ECO:0000256" key="22">
    <source>
        <dbReference type="SAM" id="SignalP"/>
    </source>
</evidence>
<evidence type="ECO:0000256" key="7">
    <source>
        <dbReference type="ARBA" id="ARBA00022554"/>
    </source>
</evidence>
<evidence type="ECO:0000256" key="18">
    <source>
        <dbReference type="ARBA" id="ARBA00079734"/>
    </source>
</evidence>
<feature type="domain" description="Peptidase A1" evidence="23">
    <location>
        <begin position="82"/>
        <end position="392"/>
    </location>
</feature>
<dbReference type="Gene3D" id="2.40.70.10">
    <property type="entry name" value="Acid Proteases"/>
    <property type="match status" value="2"/>
</dbReference>
<evidence type="ECO:0000256" key="10">
    <source>
        <dbReference type="ARBA" id="ARBA00022750"/>
    </source>
</evidence>
<dbReference type="PANTHER" id="PTHR47966">
    <property type="entry name" value="BETA-SITE APP-CLEAVING ENZYME, ISOFORM A-RELATED"/>
    <property type="match status" value="1"/>
</dbReference>
<dbReference type="Proteomes" id="UP000019376">
    <property type="component" value="Unassembled WGS sequence"/>
</dbReference>
<dbReference type="HOGENOM" id="CLU_013253_3_4_1"/>
<dbReference type="InterPro" id="IPR001969">
    <property type="entry name" value="Aspartic_peptidase_AS"/>
</dbReference>
<feature type="active site" evidence="19">
    <location>
        <position position="284"/>
    </location>
</feature>
<evidence type="ECO:0000256" key="16">
    <source>
        <dbReference type="ARBA" id="ARBA00067071"/>
    </source>
</evidence>
<dbReference type="eggNOG" id="KOG1339">
    <property type="taxonomic scope" value="Eukaryota"/>
</dbReference>
<comment type="function">
    <text evidence="15">Vacuolar aspartic endopeptidase which is probably also secreted and contributes to virulence.</text>
</comment>
<evidence type="ECO:0000256" key="1">
    <source>
        <dbReference type="ARBA" id="ARBA00000043"/>
    </source>
</evidence>
<keyword evidence="10 21" id="KW-0064">Aspartyl protease</keyword>
<name>S8AUK5_PENO1</name>
<reference evidence="24 25" key="1">
    <citation type="journal article" date="2013" name="PLoS ONE">
        <title>Genomic and secretomic analyses reveal unique features of the lignocellulolytic enzyme system of Penicillium decumbens.</title>
        <authorList>
            <person name="Liu G."/>
            <person name="Zhang L."/>
            <person name="Wei X."/>
            <person name="Zou G."/>
            <person name="Qin Y."/>
            <person name="Ma L."/>
            <person name="Li J."/>
            <person name="Zheng H."/>
            <person name="Wang S."/>
            <person name="Wang C."/>
            <person name="Xun L."/>
            <person name="Zhao G.-P."/>
            <person name="Zhou Z."/>
            <person name="Qu Y."/>
        </authorList>
    </citation>
    <scope>NUCLEOTIDE SEQUENCE [LARGE SCALE GENOMIC DNA]</scope>
    <source>
        <strain evidence="25">114-2 / CGMCC 5302</strain>
    </source>
</reference>
<dbReference type="OrthoDB" id="771136at2759"/>
<proteinExistence type="inferred from homology"/>
<evidence type="ECO:0000256" key="19">
    <source>
        <dbReference type="PIRSR" id="PIRSR601461-1"/>
    </source>
</evidence>
<dbReference type="GO" id="GO:0004190">
    <property type="term" value="F:aspartic-type endopeptidase activity"/>
    <property type="evidence" value="ECO:0007669"/>
    <property type="project" value="UniProtKB-KW"/>
</dbReference>
<feature type="active site" evidence="19">
    <location>
        <position position="100"/>
    </location>
</feature>
<feature type="signal peptide" evidence="22">
    <location>
        <begin position="1"/>
        <end position="18"/>
    </location>
</feature>
<dbReference type="InterPro" id="IPR021109">
    <property type="entry name" value="Peptidase_aspartic_dom_sf"/>
</dbReference>
<dbReference type="PANTHER" id="PTHR47966:SF51">
    <property type="entry name" value="BETA-SITE APP-CLEAVING ENZYME, ISOFORM A-RELATED"/>
    <property type="match status" value="1"/>
</dbReference>
<dbReference type="EC" id="3.4.23.25" evidence="16"/>
<keyword evidence="25" id="KW-1185">Reference proteome</keyword>
<comment type="catalytic activity">
    <reaction evidence="1">
        <text>Hydrolysis of proteins with broad specificity similar to that of pepsin A, preferring hydrophobic residues at P1 and P1', but also cleaving 20-Gly-|-Glu-21 in the B chain of insulin. Clots milk, and activates trypsinogen.</text>
        <dbReference type="EC" id="3.4.23.20"/>
    </reaction>
</comment>
<evidence type="ECO:0000256" key="11">
    <source>
        <dbReference type="ARBA" id="ARBA00022801"/>
    </source>
</evidence>
<evidence type="ECO:0000256" key="2">
    <source>
        <dbReference type="ARBA" id="ARBA00002983"/>
    </source>
</evidence>
<organism evidence="24 25">
    <name type="scientific">Penicillium oxalicum (strain 114-2 / CGMCC 5302)</name>
    <name type="common">Penicillium decumbens</name>
    <dbReference type="NCBI Taxonomy" id="933388"/>
    <lineage>
        <taxon>Eukaryota</taxon>
        <taxon>Fungi</taxon>
        <taxon>Dikarya</taxon>
        <taxon>Ascomycota</taxon>
        <taxon>Pezizomycotina</taxon>
        <taxon>Eurotiomycetes</taxon>
        <taxon>Eurotiomycetidae</taxon>
        <taxon>Eurotiales</taxon>
        <taxon>Aspergillaceae</taxon>
        <taxon>Penicillium</taxon>
    </lineage>
</organism>
<evidence type="ECO:0000256" key="20">
    <source>
        <dbReference type="PIRSR" id="PIRSR601461-2"/>
    </source>
</evidence>
<comment type="catalytic activity">
    <reaction evidence="14">
        <text>Hydrolysis of proteins with broad specificity for peptide bonds. Cleaves -Leu-Leu-|-Val-Tyr- bond in a synthetic substrate. Does not act on esters of Tyr or Arg.</text>
        <dbReference type="EC" id="3.4.23.25"/>
    </reaction>
</comment>
<keyword evidence="13" id="KW-0325">Glycoprotein</keyword>
<evidence type="ECO:0000256" key="6">
    <source>
        <dbReference type="ARBA" id="ARBA00013206"/>
    </source>
</evidence>
<comment type="subcellular location">
    <subcellularLocation>
        <location evidence="3">Vacuole lumen</location>
    </subcellularLocation>
</comment>
<keyword evidence="12 20" id="KW-1015">Disulfide bond</keyword>
<dbReference type="PROSITE" id="PS51767">
    <property type="entry name" value="PEPTIDASE_A1"/>
    <property type="match status" value="1"/>
</dbReference>
<dbReference type="GO" id="GO:0000324">
    <property type="term" value="C:fungal-type vacuole"/>
    <property type="evidence" value="ECO:0007669"/>
    <property type="project" value="TreeGrafter"/>
</dbReference>
<dbReference type="GO" id="GO:0006508">
    <property type="term" value="P:proteolysis"/>
    <property type="evidence" value="ECO:0007669"/>
    <property type="project" value="UniProtKB-KW"/>
</dbReference>
<evidence type="ECO:0000256" key="14">
    <source>
        <dbReference type="ARBA" id="ARBA00052037"/>
    </source>
</evidence>
<dbReference type="MEROPS" id="A01.018"/>
<dbReference type="AlphaFoldDB" id="S8AUK5"/>